<keyword evidence="3" id="KW-1185">Reference proteome</keyword>
<keyword evidence="1" id="KW-0472">Membrane</keyword>
<protein>
    <submittedName>
        <fullName evidence="2">Uncharacterized protein</fullName>
    </submittedName>
</protein>
<keyword evidence="1" id="KW-1133">Transmembrane helix</keyword>
<feature type="transmembrane region" description="Helical" evidence="1">
    <location>
        <begin position="88"/>
        <end position="109"/>
    </location>
</feature>
<evidence type="ECO:0000256" key="1">
    <source>
        <dbReference type="SAM" id="Phobius"/>
    </source>
</evidence>
<feature type="transmembrane region" description="Helical" evidence="1">
    <location>
        <begin position="121"/>
        <end position="141"/>
    </location>
</feature>
<dbReference type="Gramene" id="PSAT_LOCUS15310_t1">
    <property type="protein sequence ID" value="CAL5195654.1"/>
    <property type="gene ID" value="PSAT_LOCUS15310"/>
</dbReference>
<dbReference type="AlphaFoldDB" id="A0A9D4XK71"/>
<dbReference type="Gramene" id="Psat04G0584600-T1">
    <property type="protein sequence ID" value="KAI5422564.1"/>
    <property type="gene ID" value="KIW84_045846"/>
</dbReference>
<name>A0A9D4XK71_PEA</name>
<proteinExistence type="predicted"/>
<sequence>MTQLKLFSSGIEHASFATSYKILKKTWNVISSSHDYEGIVSNVGVGLCWKVFKEQRSDLTIIAFEATSDSSNLHSDYVSATKTWNHHLIMMLFIFINISQFIGICIHGSHIKKVVSLHMYFSYRLLCWAHSLVFNLCNPVMGTDLYKR</sequence>
<evidence type="ECO:0000313" key="2">
    <source>
        <dbReference type="EMBL" id="KAI5422564.1"/>
    </source>
</evidence>
<accession>A0A9D4XK71</accession>
<organism evidence="2 3">
    <name type="scientific">Pisum sativum</name>
    <name type="common">Garden pea</name>
    <name type="synonym">Lathyrus oleraceus</name>
    <dbReference type="NCBI Taxonomy" id="3888"/>
    <lineage>
        <taxon>Eukaryota</taxon>
        <taxon>Viridiplantae</taxon>
        <taxon>Streptophyta</taxon>
        <taxon>Embryophyta</taxon>
        <taxon>Tracheophyta</taxon>
        <taxon>Spermatophyta</taxon>
        <taxon>Magnoliopsida</taxon>
        <taxon>eudicotyledons</taxon>
        <taxon>Gunneridae</taxon>
        <taxon>Pentapetalae</taxon>
        <taxon>rosids</taxon>
        <taxon>fabids</taxon>
        <taxon>Fabales</taxon>
        <taxon>Fabaceae</taxon>
        <taxon>Papilionoideae</taxon>
        <taxon>50 kb inversion clade</taxon>
        <taxon>NPAAA clade</taxon>
        <taxon>Hologalegina</taxon>
        <taxon>IRL clade</taxon>
        <taxon>Fabeae</taxon>
        <taxon>Lathyrus</taxon>
    </lineage>
</organism>
<dbReference type="EMBL" id="JAMSHJ010000004">
    <property type="protein sequence ID" value="KAI5422564.1"/>
    <property type="molecule type" value="Genomic_DNA"/>
</dbReference>
<keyword evidence="1" id="KW-0812">Transmembrane</keyword>
<reference evidence="2 3" key="1">
    <citation type="journal article" date="2022" name="Nat. Genet.">
        <title>Improved pea reference genome and pan-genome highlight genomic features and evolutionary characteristics.</title>
        <authorList>
            <person name="Yang T."/>
            <person name="Liu R."/>
            <person name="Luo Y."/>
            <person name="Hu S."/>
            <person name="Wang D."/>
            <person name="Wang C."/>
            <person name="Pandey M.K."/>
            <person name="Ge S."/>
            <person name="Xu Q."/>
            <person name="Li N."/>
            <person name="Li G."/>
            <person name="Huang Y."/>
            <person name="Saxena R.K."/>
            <person name="Ji Y."/>
            <person name="Li M."/>
            <person name="Yan X."/>
            <person name="He Y."/>
            <person name="Liu Y."/>
            <person name="Wang X."/>
            <person name="Xiang C."/>
            <person name="Varshney R.K."/>
            <person name="Ding H."/>
            <person name="Gao S."/>
            <person name="Zong X."/>
        </authorList>
    </citation>
    <scope>NUCLEOTIDE SEQUENCE [LARGE SCALE GENOMIC DNA]</scope>
    <source>
        <strain evidence="2 3">cv. Zhongwan 6</strain>
    </source>
</reference>
<dbReference type="Proteomes" id="UP001058974">
    <property type="component" value="Chromosome 4"/>
</dbReference>
<comment type="caution">
    <text evidence="2">The sequence shown here is derived from an EMBL/GenBank/DDBJ whole genome shotgun (WGS) entry which is preliminary data.</text>
</comment>
<gene>
    <name evidence="2" type="ORF">KIW84_045846</name>
</gene>
<evidence type="ECO:0000313" key="3">
    <source>
        <dbReference type="Proteomes" id="UP001058974"/>
    </source>
</evidence>